<protein>
    <submittedName>
        <fullName evidence="2">Uncharacterized protein</fullName>
    </submittedName>
</protein>
<dbReference type="EMBL" id="JAQOSQ010000012">
    <property type="protein sequence ID" value="MDJ1184050.1"/>
    <property type="molecule type" value="Genomic_DNA"/>
</dbReference>
<organism evidence="2 3">
    <name type="scientific">Roseofilum casamattae BLCC-M143</name>
    <dbReference type="NCBI Taxonomy" id="3022442"/>
    <lineage>
        <taxon>Bacteria</taxon>
        <taxon>Bacillati</taxon>
        <taxon>Cyanobacteriota</taxon>
        <taxon>Cyanophyceae</taxon>
        <taxon>Desertifilales</taxon>
        <taxon>Desertifilaceae</taxon>
        <taxon>Roseofilum</taxon>
        <taxon>Roseofilum casamattae</taxon>
    </lineage>
</organism>
<feature type="region of interest" description="Disordered" evidence="1">
    <location>
        <begin position="1"/>
        <end position="22"/>
    </location>
</feature>
<dbReference type="Proteomes" id="UP001232992">
    <property type="component" value="Unassembled WGS sequence"/>
</dbReference>
<evidence type="ECO:0000313" key="3">
    <source>
        <dbReference type="Proteomes" id="UP001232992"/>
    </source>
</evidence>
<gene>
    <name evidence="2" type="ORF">PMH09_12720</name>
</gene>
<proteinExistence type="predicted"/>
<keyword evidence="3" id="KW-1185">Reference proteome</keyword>
<sequence>MPAGDRHLCHTDLSMTDRVSQTQLSKRAISQPSNSCNEGAEAIPNESLSLESIHHRHMDAVSQLVRDSIISSIKLSISV</sequence>
<name>A0ABT7BXY3_9CYAN</name>
<feature type="compositionally biased region" description="Basic and acidic residues" evidence="1">
    <location>
        <begin position="1"/>
        <end position="10"/>
    </location>
</feature>
<evidence type="ECO:0000256" key="1">
    <source>
        <dbReference type="SAM" id="MobiDB-lite"/>
    </source>
</evidence>
<comment type="caution">
    <text evidence="2">The sequence shown here is derived from an EMBL/GenBank/DDBJ whole genome shotgun (WGS) entry which is preliminary data.</text>
</comment>
<dbReference type="RefSeq" id="WP_283758703.1">
    <property type="nucleotide sequence ID" value="NZ_JAQOSQ010000012.1"/>
</dbReference>
<accession>A0ABT7BXY3</accession>
<evidence type="ECO:0000313" key="2">
    <source>
        <dbReference type="EMBL" id="MDJ1184050.1"/>
    </source>
</evidence>
<feature type="compositionally biased region" description="Polar residues" evidence="1">
    <location>
        <begin position="13"/>
        <end position="22"/>
    </location>
</feature>
<reference evidence="2 3" key="1">
    <citation type="submission" date="2023-01" db="EMBL/GenBank/DDBJ databases">
        <title>Novel diversity within Roseofilum (Cyanobacteria; Desertifilaceae) from marine benthic mats with descriptions of four novel species.</title>
        <authorList>
            <person name="Wang Y."/>
            <person name="Berthold D.E."/>
            <person name="Hu J."/>
            <person name="Lefler F.W."/>
            <person name="Laughinghouse H.D. IV."/>
        </authorList>
    </citation>
    <scope>NUCLEOTIDE SEQUENCE [LARGE SCALE GENOMIC DNA]</scope>
    <source>
        <strain evidence="2 3">BLCC-M143</strain>
    </source>
</reference>